<name>A0A927II58_9BACT</name>
<proteinExistence type="predicted"/>
<evidence type="ECO:0000313" key="8">
    <source>
        <dbReference type="Proteomes" id="UP000622317"/>
    </source>
</evidence>
<protein>
    <submittedName>
        <fullName evidence="7">TlpA family protein disulfide reductase</fullName>
    </submittedName>
</protein>
<feature type="chain" id="PRO_5037105356" evidence="5">
    <location>
        <begin position="21"/>
        <end position="305"/>
    </location>
</feature>
<evidence type="ECO:0000313" key="7">
    <source>
        <dbReference type="EMBL" id="MBD5780165.1"/>
    </source>
</evidence>
<dbReference type="InterPro" id="IPR050553">
    <property type="entry name" value="Thioredoxin_ResA/DsbE_sf"/>
</dbReference>
<feature type="signal peptide" evidence="5">
    <location>
        <begin position="1"/>
        <end position="20"/>
    </location>
</feature>
<dbReference type="Proteomes" id="UP000622317">
    <property type="component" value="Unassembled WGS sequence"/>
</dbReference>
<accession>A0A927II58</accession>
<evidence type="ECO:0000259" key="6">
    <source>
        <dbReference type="PROSITE" id="PS51352"/>
    </source>
</evidence>
<dbReference type="InterPro" id="IPR036249">
    <property type="entry name" value="Thioredoxin-like_sf"/>
</dbReference>
<keyword evidence="2" id="KW-0201">Cytochrome c-type biogenesis</keyword>
<gene>
    <name evidence="7" type="ORF">IEN85_11740</name>
</gene>
<evidence type="ECO:0000256" key="3">
    <source>
        <dbReference type="ARBA" id="ARBA00023157"/>
    </source>
</evidence>
<dbReference type="Gene3D" id="3.40.30.10">
    <property type="entry name" value="Glutaredoxin"/>
    <property type="match status" value="1"/>
</dbReference>
<sequence>MTRSFLAVAAAVSSALVGFAASEEEHDALIELAKDKESDFASELAAAQEAGMPSDWILEAEIIRALSTGNANAMFDLIPRIEAAGDDFRYGVGRDFYSAQQLAGFADVLRCVVAYRAGDMETFEKYAVSSYEKAPDFNGAFGIGELLAQQRREAAQEAAMADFRVPMDLVLASADGESKSLREWMGDDEVMLVDFWASWCGPCIRLMPSLKEKEEQLSKQGVFVAGINTDRRDQLKNATSIRDREGMESVPWLLDRNGGDLSGMLMVDSIPRMVLIDREGSVLYNGHPSDPSLGIALAELGVELH</sequence>
<comment type="caution">
    <text evidence="7">The sequence shown here is derived from an EMBL/GenBank/DDBJ whole genome shotgun (WGS) entry which is preliminary data.</text>
</comment>
<dbReference type="EMBL" id="JACYFG010000034">
    <property type="protein sequence ID" value="MBD5780165.1"/>
    <property type="molecule type" value="Genomic_DNA"/>
</dbReference>
<dbReference type="GO" id="GO:0017004">
    <property type="term" value="P:cytochrome complex assembly"/>
    <property type="evidence" value="ECO:0007669"/>
    <property type="project" value="UniProtKB-KW"/>
</dbReference>
<dbReference type="AlphaFoldDB" id="A0A927II58"/>
<dbReference type="SUPFAM" id="SSF52833">
    <property type="entry name" value="Thioredoxin-like"/>
    <property type="match status" value="1"/>
</dbReference>
<dbReference type="GO" id="GO:0016491">
    <property type="term" value="F:oxidoreductase activity"/>
    <property type="evidence" value="ECO:0007669"/>
    <property type="project" value="InterPro"/>
</dbReference>
<dbReference type="InterPro" id="IPR013766">
    <property type="entry name" value="Thioredoxin_domain"/>
</dbReference>
<dbReference type="GO" id="GO:0030313">
    <property type="term" value="C:cell envelope"/>
    <property type="evidence" value="ECO:0007669"/>
    <property type="project" value="UniProtKB-SubCell"/>
</dbReference>
<dbReference type="InterPro" id="IPR013740">
    <property type="entry name" value="Redoxin"/>
</dbReference>
<keyword evidence="4" id="KW-0676">Redox-active center</keyword>
<dbReference type="Pfam" id="PF08534">
    <property type="entry name" value="Redoxin"/>
    <property type="match status" value="1"/>
</dbReference>
<keyword evidence="8" id="KW-1185">Reference proteome</keyword>
<evidence type="ECO:0000256" key="4">
    <source>
        <dbReference type="ARBA" id="ARBA00023284"/>
    </source>
</evidence>
<keyword evidence="3" id="KW-1015">Disulfide bond</keyword>
<dbReference type="RefSeq" id="WP_191617280.1">
    <property type="nucleotide sequence ID" value="NZ_JACYFG010000034.1"/>
</dbReference>
<dbReference type="PANTHER" id="PTHR42852">
    <property type="entry name" value="THIOL:DISULFIDE INTERCHANGE PROTEIN DSBE"/>
    <property type="match status" value="1"/>
</dbReference>
<comment type="subcellular location">
    <subcellularLocation>
        <location evidence="1">Cell envelope</location>
    </subcellularLocation>
</comment>
<dbReference type="CDD" id="cd02966">
    <property type="entry name" value="TlpA_like_family"/>
    <property type="match status" value="1"/>
</dbReference>
<evidence type="ECO:0000256" key="1">
    <source>
        <dbReference type="ARBA" id="ARBA00004196"/>
    </source>
</evidence>
<dbReference type="PROSITE" id="PS51352">
    <property type="entry name" value="THIOREDOXIN_2"/>
    <property type="match status" value="1"/>
</dbReference>
<reference evidence="7" key="1">
    <citation type="submission" date="2020-09" db="EMBL/GenBank/DDBJ databases">
        <title>Pelagicoccus enzymogenes sp. nov. with an EPS production, isolated from marine sediment.</title>
        <authorList>
            <person name="Feng X."/>
        </authorList>
    </citation>
    <scope>NUCLEOTIDE SEQUENCE</scope>
    <source>
        <strain evidence="7">NFK12</strain>
    </source>
</reference>
<evidence type="ECO:0000256" key="5">
    <source>
        <dbReference type="SAM" id="SignalP"/>
    </source>
</evidence>
<evidence type="ECO:0000256" key="2">
    <source>
        <dbReference type="ARBA" id="ARBA00022748"/>
    </source>
</evidence>
<organism evidence="7 8">
    <name type="scientific">Pelagicoccus enzymogenes</name>
    <dbReference type="NCBI Taxonomy" id="2773457"/>
    <lineage>
        <taxon>Bacteria</taxon>
        <taxon>Pseudomonadati</taxon>
        <taxon>Verrucomicrobiota</taxon>
        <taxon>Opitutia</taxon>
        <taxon>Puniceicoccales</taxon>
        <taxon>Pelagicoccaceae</taxon>
        <taxon>Pelagicoccus</taxon>
    </lineage>
</organism>
<keyword evidence="5" id="KW-0732">Signal</keyword>
<feature type="domain" description="Thioredoxin" evidence="6">
    <location>
        <begin position="159"/>
        <end position="302"/>
    </location>
</feature>
<dbReference type="PANTHER" id="PTHR42852:SF6">
    <property type="entry name" value="THIOL:DISULFIDE INTERCHANGE PROTEIN DSBE"/>
    <property type="match status" value="1"/>
</dbReference>